<proteinExistence type="predicted"/>
<dbReference type="HOGENOM" id="CLU_1610680_0_0_1"/>
<comment type="caution">
    <text evidence="1">The sequence shown here is derived from an EMBL/GenBank/DDBJ whole genome shotgun (WGS) entry which is preliminary data.</text>
</comment>
<gene>
    <name evidence="1" type="ORF">CC1G_15214</name>
</gene>
<dbReference type="Proteomes" id="UP000001861">
    <property type="component" value="Unassembled WGS sequence"/>
</dbReference>
<dbReference type="KEGG" id="cci:CC1G_15214"/>
<evidence type="ECO:0000313" key="1">
    <source>
        <dbReference type="EMBL" id="EFI27085.1"/>
    </source>
</evidence>
<dbReference type="GeneID" id="9379529"/>
<reference evidence="1 2" key="1">
    <citation type="journal article" date="2010" name="Proc. Natl. Acad. Sci. U.S.A.">
        <title>Insights into evolution of multicellular fungi from the assembled chromosomes of the mushroom Coprinopsis cinerea (Coprinus cinereus).</title>
        <authorList>
            <person name="Stajich J.E."/>
            <person name="Wilke S.K."/>
            <person name="Ahren D."/>
            <person name="Au C.H."/>
            <person name="Birren B.W."/>
            <person name="Borodovsky M."/>
            <person name="Burns C."/>
            <person name="Canback B."/>
            <person name="Casselton L.A."/>
            <person name="Cheng C.K."/>
            <person name="Deng J."/>
            <person name="Dietrich F.S."/>
            <person name="Fargo D.C."/>
            <person name="Farman M.L."/>
            <person name="Gathman A.C."/>
            <person name="Goldberg J."/>
            <person name="Guigo R."/>
            <person name="Hoegger P.J."/>
            <person name="Hooker J.B."/>
            <person name="Huggins A."/>
            <person name="James T.Y."/>
            <person name="Kamada T."/>
            <person name="Kilaru S."/>
            <person name="Kodira C."/>
            <person name="Kues U."/>
            <person name="Kupfer D."/>
            <person name="Kwan H.S."/>
            <person name="Lomsadze A."/>
            <person name="Li W."/>
            <person name="Lilly W.W."/>
            <person name="Ma L.J."/>
            <person name="Mackey A.J."/>
            <person name="Manning G."/>
            <person name="Martin F."/>
            <person name="Muraguchi H."/>
            <person name="Natvig D.O."/>
            <person name="Palmerini H."/>
            <person name="Ramesh M.A."/>
            <person name="Rehmeyer C.J."/>
            <person name="Roe B.A."/>
            <person name="Shenoy N."/>
            <person name="Stanke M."/>
            <person name="Ter-Hovhannisyan V."/>
            <person name="Tunlid A."/>
            <person name="Velagapudi R."/>
            <person name="Vision T.J."/>
            <person name="Zeng Q."/>
            <person name="Zolan M.E."/>
            <person name="Pukkila P.J."/>
        </authorList>
    </citation>
    <scope>NUCLEOTIDE SEQUENCE [LARGE SCALE GENOMIC DNA]</scope>
    <source>
        <strain evidence="2">Okayama-7 / 130 / ATCC MYA-4618 / FGSC 9003</strain>
    </source>
</reference>
<keyword evidence="2" id="KW-1185">Reference proteome</keyword>
<protein>
    <submittedName>
        <fullName evidence="1">Uncharacterized protein</fullName>
    </submittedName>
</protein>
<accession>D6RPJ9</accession>
<dbReference type="RefSeq" id="XP_002910579.1">
    <property type="nucleotide sequence ID" value="XM_002910533.1"/>
</dbReference>
<dbReference type="AlphaFoldDB" id="D6RPJ9"/>
<name>D6RPJ9_COPC7</name>
<dbReference type="InParanoid" id="D6RPJ9"/>
<sequence length="165" mass="17971">MCSLRVATACRQQGEQGEDVRYMPSRDVKALQTACPGVHWPRILKSFQLKLLDMIGRKRIASNRVPSLLVPASNSSPLKVTCLQRIPCGASDSNASLYASLAATSDDPGCLTFLFSLAQFSGIAVAPSVGGRRTDSRALAEPNFMPAIIRNDIRTRNETRNKVVH</sequence>
<organism evidence="1 2">
    <name type="scientific">Coprinopsis cinerea (strain Okayama-7 / 130 / ATCC MYA-4618 / FGSC 9003)</name>
    <name type="common">Inky cap fungus</name>
    <name type="synonym">Hormographiella aspergillata</name>
    <dbReference type="NCBI Taxonomy" id="240176"/>
    <lineage>
        <taxon>Eukaryota</taxon>
        <taxon>Fungi</taxon>
        <taxon>Dikarya</taxon>
        <taxon>Basidiomycota</taxon>
        <taxon>Agaricomycotina</taxon>
        <taxon>Agaricomycetes</taxon>
        <taxon>Agaricomycetidae</taxon>
        <taxon>Agaricales</taxon>
        <taxon>Agaricineae</taxon>
        <taxon>Psathyrellaceae</taxon>
        <taxon>Coprinopsis</taxon>
    </lineage>
</organism>
<evidence type="ECO:0000313" key="2">
    <source>
        <dbReference type="Proteomes" id="UP000001861"/>
    </source>
</evidence>
<dbReference type="VEuPathDB" id="FungiDB:CC1G_15214"/>
<dbReference type="EMBL" id="AACS02000009">
    <property type="protein sequence ID" value="EFI27085.1"/>
    <property type="molecule type" value="Genomic_DNA"/>
</dbReference>